<organism evidence="2 3">
    <name type="scientific">Pseudomonas fluorescens HK44</name>
    <dbReference type="NCBI Taxonomy" id="1042209"/>
    <lineage>
        <taxon>Bacteria</taxon>
        <taxon>Pseudomonadati</taxon>
        <taxon>Pseudomonadota</taxon>
        <taxon>Gammaproteobacteria</taxon>
        <taxon>Pseudomonadales</taxon>
        <taxon>Pseudomonadaceae</taxon>
        <taxon>Pseudomonas</taxon>
    </lineage>
</organism>
<dbReference type="HOGENOM" id="CLU_163360_2_1_6"/>
<evidence type="ECO:0000313" key="2">
    <source>
        <dbReference type="EMBL" id="EXF96522.1"/>
    </source>
</evidence>
<dbReference type="InterPro" id="IPR021245">
    <property type="entry name" value="DUF2790"/>
</dbReference>
<dbReference type="Gene3D" id="2.30.140.50">
    <property type="entry name" value="Protein of unknown function DUF2790"/>
    <property type="match status" value="1"/>
</dbReference>
<evidence type="ECO:0008006" key="4">
    <source>
        <dbReference type="Google" id="ProtNLM"/>
    </source>
</evidence>
<dbReference type="Pfam" id="PF10976">
    <property type="entry name" value="DUF2790"/>
    <property type="match status" value="1"/>
</dbReference>
<accession>A0A010THJ7</accession>
<feature type="signal peptide" evidence="1">
    <location>
        <begin position="1"/>
        <end position="21"/>
    </location>
</feature>
<evidence type="ECO:0000256" key="1">
    <source>
        <dbReference type="SAM" id="SignalP"/>
    </source>
</evidence>
<feature type="chain" id="PRO_5001457087" description="Topoisomerase II" evidence="1">
    <location>
        <begin position="22"/>
        <end position="90"/>
    </location>
</feature>
<dbReference type="RefSeq" id="WP_024264667.1">
    <property type="nucleotide sequence ID" value="NZ_AFOY02000002.1"/>
</dbReference>
<keyword evidence="1" id="KW-0732">Signal</keyword>
<sequence length="90" mass="9698">MNISKVAIFLALGSLGAQAFADESHSTVATRQTPVESYTYATRLDIKKVIAMTDTADQCGTVPVQMIYEDSHGQQHVLQYQVMGTGCSNG</sequence>
<dbReference type="PATRIC" id="fig|1042209.11.peg.431"/>
<dbReference type="AlphaFoldDB" id="A0A010THJ7"/>
<dbReference type="EMBL" id="AFOY02000002">
    <property type="protein sequence ID" value="EXF96522.1"/>
    <property type="molecule type" value="Genomic_DNA"/>
</dbReference>
<dbReference type="OrthoDB" id="6903763at2"/>
<gene>
    <name evidence="2" type="ORF">HK44_016425</name>
</gene>
<protein>
    <recommendedName>
        <fullName evidence="4">Topoisomerase II</fullName>
    </recommendedName>
</protein>
<proteinExistence type="predicted"/>
<comment type="caution">
    <text evidence="2">The sequence shown here is derived from an EMBL/GenBank/DDBJ whole genome shotgun (WGS) entry which is preliminary data.</text>
</comment>
<evidence type="ECO:0000313" key="3">
    <source>
        <dbReference type="Proteomes" id="UP000022611"/>
    </source>
</evidence>
<dbReference type="eggNOG" id="ENOG5031TRE">
    <property type="taxonomic scope" value="Bacteria"/>
</dbReference>
<reference evidence="2 3" key="1">
    <citation type="journal article" date="2011" name="J. Bacteriol.">
        <title>Draft genome sequence of the polycyclic aromatic hydrocarbon-degrading, genetically engineered bioluminescent bioreporter Pseudomonas fluorescens HK44.</title>
        <authorList>
            <person name="Chauhan A."/>
            <person name="Layton A.C."/>
            <person name="Williams D.E."/>
            <person name="Smartt A.E."/>
            <person name="Ripp S."/>
            <person name="Karpinets T.V."/>
            <person name="Brown S.D."/>
            <person name="Sayler G.S."/>
        </authorList>
    </citation>
    <scope>NUCLEOTIDE SEQUENCE [LARGE SCALE GENOMIC DNA]</scope>
    <source>
        <strain evidence="2 3">HK44</strain>
    </source>
</reference>
<dbReference type="Proteomes" id="UP000022611">
    <property type="component" value="Unassembled WGS sequence"/>
</dbReference>
<name>A0A010THJ7_PSEFL</name>